<dbReference type="SUPFAM" id="SSF52540">
    <property type="entry name" value="P-loop containing nucleoside triphosphate hydrolases"/>
    <property type="match status" value="2"/>
</dbReference>
<gene>
    <name evidence="15" type="ordered locus">Halhy_2450</name>
</gene>
<dbReference type="GO" id="GO:0006412">
    <property type="term" value="P:translation"/>
    <property type="evidence" value="ECO:0007669"/>
    <property type="project" value="UniProtKB-KW"/>
</dbReference>
<feature type="domain" description="ABC transporter" evidence="14">
    <location>
        <begin position="4"/>
        <end position="250"/>
    </location>
</feature>
<dbReference type="GO" id="GO:0000049">
    <property type="term" value="F:tRNA binding"/>
    <property type="evidence" value="ECO:0007669"/>
    <property type="project" value="UniProtKB-KW"/>
</dbReference>
<keyword evidence="9" id="KW-0810">Translation regulation</keyword>
<keyword evidence="8" id="KW-0067">ATP-binding</keyword>
<evidence type="ECO:0000256" key="3">
    <source>
        <dbReference type="ARBA" id="ARBA00022555"/>
    </source>
</evidence>
<feature type="domain" description="ABC transporter" evidence="14">
    <location>
        <begin position="315"/>
        <end position="533"/>
    </location>
</feature>
<dbReference type="InterPro" id="IPR003439">
    <property type="entry name" value="ABC_transporter-like_ATP-bd"/>
</dbReference>
<dbReference type="PANTHER" id="PTHR42855">
    <property type="entry name" value="ABC TRANSPORTER ATP-BINDING SUBUNIT"/>
    <property type="match status" value="1"/>
</dbReference>
<evidence type="ECO:0000256" key="10">
    <source>
        <dbReference type="ARBA" id="ARBA00022884"/>
    </source>
</evidence>
<dbReference type="InterPro" id="IPR027417">
    <property type="entry name" value="P-loop_NTPase"/>
</dbReference>
<keyword evidence="3" id="KW-0820">tRNA-binding</keyword>
<dbReference type="InterPro" id="IPR017871">
    <property type="entry name" value="ABC_transporter-like_CS"/>
</dbReference>
<evidence type="ECO:0000313" key="16">
    <source>
        <dbReference type="Proteomes" id="UP000008461"/>
    </source>
</evidence>
<dbReference type="STRING" id="760192.Halhy_2450"/>
<dbReference type="KEGG" id="hhy:Halhy_2450"/>
<dbReference type="CDD" id="cd03221">
    <property type="entry name" value="ABCF_EF-3"/>
    <property type="match status" value="2"/>
</dbReference>
<feature type="coiled-coil region" evidence="12">
    <location>
        <begin position="236"/>
        <end position="263"/>
    </location>
</feature>
<evidence type="ECO:0000256" key="8">
    <source>
        <dbReference type="ARBA" id="ARBA00022840"/>
    </source>
</evidence>
<keyword evidence="16" id="KW-1185">Reference proteome</keyword>
<dbReference type="AlphaFoldDB" id="F4KWH4"/>
<evidence type="ECO:0000256" key="4">
    <source>
        <dbReference type="ARBA" id="ARBA00022730"/>
    </source>
</evidence>
<organism evidence="15 16">
    <name type="scientific">Haliscomenobacter hydrossis (strain ATCC 27775 / DSM 1100 / LMG 10767 / O)</name>
    <dbReference type="NCBI Taxonomy" id="760192"/>
    <lineage>
        <taxon>Bacteria</taxon>
        <taxon>Pseudomonadati</taxon>
        <taxon>Bacteroidota</taxon>
        <taxon>Saprospiria</taxon>
        <taxon>Saprospirales</taxon>
        <taxon>Haliscomenobacteraceae</taxon>
        <taxon>Haliscomenobacter</taxon>
    </lineage>
</organism>
<dbReference type="Pfam" id="PF00005">
    <property type="entry name" value="ABC_tran"/>
    <property type="match status" value="2"/>
</dbReference>
<dbReference type="GO" id="GO:0005524">
    <property type="term" value="F:ATP binding"/>
    <property type="evidence" value="ECO:0007669"/>
    <property type="project" value="UniProtKB-KW"/>
</dbReference>
<dbReference type="GO" id="GO:0019843">
    <property type="term" value="F:rRNA binding"/>
    <property type="evidence" value="ECO:0007669"/>
    <property type="project" value="UniProtKB-KW"/>
</dbReference>
<evidence type="ECO:0000256" key="2">
    <source>
        <dbReference type="ARBA" id="ARBA00022490"/>
    </source>
</evidence>
<keyword evidence="10" id="KW-0694">RNA-binding</keyword>
<keyword evidence="7" id="KW-0378">Hydrolase</keyword>
<evidence type="ECO:0000256" key="9">
    <source>
        <dbReference type="ARBA" id="ARBA00022845"/>
    </source>
</evidence>
<sequence length="622" mass="71901">MNYLTLENVTKTYGEKVLFQNINLQVNKNQKVGLVAKNGSGKSTLLRVVAGLEGSEGESARVLMHRDARIGFLFQDPEFNPHHTIIEAALDADNPSFNAIKAYEEALLQSDNETLLQAAMTKMDDLKAWDLDAKLKELLTRFRISNYAQPVRTLSGGQKKRLALVRMILADPDFLILDEPTNHLDLDMIEWLEEYLRQPNLTILMVTHDRYFLERVCDQIVELDQGQVYKYSGNYSDFLEKKAARAENESIELDKDRKLLKKELDWVRRQPKARSTKAKSRVDSYSELNDKVSSATVEKEMKIDIKGQRMGKKVLELHNVGKTFGGLKIVEGMSYKFRPFERVGIVGPNGVGKTTFLKILTGEIRPDTGKVVQGDNTLFGYYTQDGIQLKEDKRVIDAVQDIAEYIPLEKGLKLSAAQLLERFLFSRKQQLVYVSQLSGGERRRLFLLMILMRNPNFLILDEPTNDLDILTLNILEDFLLEFPGCVIIVTHDRYFMDKVVEHLFVFEGDGQIRDFNGDYSEYREIQREREREQRRQDKAEQQKAKEDQKETKPGLSFDQRKEMNRLEKEIQKLEEKKTQVADQFNRTDLKPEDIKRLSVEINQLSGQIEEKEGRWMELAELA</sequence>
<evidence type="ECO:0000313" key="15">
    <source>
        <dbReference type="EMBL" id="AEE50324.1"/>
    </source>
</evidence>
<keyword evidence="12" id="KW-0175">Coiled coil</keyword>
<keyword evidence="2" id="KW-0963">Cytoplasm</keyword>
<proteinExistence type="inferred from homology"/>
<name>F4KWH4_HALH1</name>
<evidence type="ECO:0000256" key="5">
    <source>
        <dbReference type="ARBA" id="ARBA00022737"/>
    </source>
</evidence>
<protein>
    <submittedName>
        <fullName evidence="15">ABC transporter related protein</fullName>
    </submittedName>
</protein>
<dbReference type="OrthoDB" id="1521973at2"/>
<dbReference type="GO" id="GO:0016887">
    <property type="term" value="F:ATP hydrolysis activity"/>
    <property type="evidence" value="ECO:0007669"/>
    <property type="project" value="InterPro"/>
</dbReference>
<dbReference type="FunFam" id="3.40.50.300:FF:000183">
    <property type="entry name" value="ABC transporter ATP-binding protein yjjK"/>
    <property type="match status" value="1"/>
</dbReference>
<dbReference type="PANTHER" id="PTHR42855:SF1">
    <property type="entry name" value="ABC TRANSPORTER DOMAIN-CONTAINING PROTEIN"/>
    <property type="match status" value="1"/>
</dbReference>
<dbReference type="Gene3D" id="3.40.50.300">
    <property type="entry name" value="P-loop containing nucleotide triphosphate hydrolases"/>
    <property type="match status" value="2"/>
</dbReference>
<dbReference type="InterPro" id="IPR037118">
    <property type="entry name" value="Val-tRNA_synth_C_sf"/>
</dbReference>
<evidence type="ECO:0000256" key="7">
    <source>
        <dbReference type="ARBA" id="ARBA00022801"/>
    </source>
</evidence>
<dbReference type="GO" id="GO:0006417">
    <property type="term" value="P:regulation of translation"/>
    <property type="evidence" value="ECO:0007669"/>
    <property type="project" value="UniProtKB-KW"/>
</dbReference>
<dbReference type="HOGENOM" id="CLU_000604_36_0_10"/>
<evidence type="ECO:0000256" key="13">
    <source>
        <dbReference type="SAM" id="MobiDB-lite"/>
    </source>
</evidence>
<comment type="similarity">
    <text evidence="1">Belongs to the ABC transporter superfamily. ABCF family. Translational throttle EttA subfamily.</text>
</comment>
<dbReference type="eggNOG" id="COG0488">
    <property type="taxonomic scope" value="Bacteria"/>
</dbReference>
<dbReference type="Gene3D" id="1.10.287.380">
    <property type="entry name" value="Valyl-tRNA synthetase, C-terminal domain"/>
    <property type="match status" value="1"/>
</dbReference>
<dbReference type="InterPro" id="IPR032781">
    <property type="entry name" value="ABC_tran_Xtn"/>
</dbReference>
<evidence type="ECO:0000256" key="1">
    <source>
        <dbReference type="ARBA" id="ARBA00005868"/>
    </source>
</evidence>
<accession>F4KWH4</accession>
<keyword evidence="6" id="KW-0547">Nucleotide-binding</keyword>
<evidence type="ECO:0000256" key="6">
    <source>
        <dbReference type="ARBA" id="ARBA00022741"/>
    </source>
</evidence>
<dbReference type="Proteomes" id="UP000008461">
    <property type="component" value="Chromosome"/>
</dbReference>
<dbReference type="Pfam" id="PF16326">
    <property type="entry name" value="ABC_tran_CTD"/>
    <property type="match status" value="1"/>
</dbReference>
<dbReference type="Pfam" id="PF12848">
    <property type="entry name" value="ABC_tran_Xtn"/>
    <property type="match status" value="1"/>
</dbReference>
<keyword evidence="5" id="KW-0677">Repeat</keyword>
<dbReference type="PROSITE" id="PS00211">
    <property type="entry name" value="ABC_TRANSPORTER_1"/>
    <property type="match status" value="2"/>
</dbReference>
<dbReference type="FunFam" id="3.40.50.300:FF:000011">
    <property type="entry name" value="Putative ABC transporter ATP-binding component"/>
    <property type="match status" value="1"/>
</dbReference>
<keyword evidence="11" id="KW-0648">Protein biosynthesis</keyword>
<evidence type="ECO:0000256" key="11">
    <source>
        <dbReference type="ARBA" id="ARBA00022917"/>
    </source>
</evidence>
<evidence type="ECO:0000259" key="14">
    <source>
        <dbReference type="PROSITE" id="PS50893"/>
    </source>
</evidence>
<reference evidence="15 16" key="1">
    <citation type="journal article" date="2011" name="Stand. Genomic Sci.">
        <title>Complete genome sequence of Haliscomenobacter hydrossis type strain (O).</title>
        <authorList>
            <consortium name="US DOE Joint Genome Institute (JGI-PGF)"/>
            <person name="Daligault H."/>
            <person name="Lapidus A."/>
            <person name="Zeytun A."/>
            <person name="Nolan M."/>
            <person name="Lucas S."/>
            <person name="Del Rio T.G."/>
            <person name="Tice H."/>
            <person name="Cheng J.F."/>
            <person name="Tapia R."/>
            <person name="Han C."/>
            <person name="Goodwin L."/>
            <person name="Pitluck S."/>
            <person name="Liolios K."/>
            <person name="Pagani I."/>
            <person name="Ivanova N."/>
            <person name="Huntemann M."/>
            <person name="Mavromatis K."/>
            <person name="Mikhailova N."/>
            <person name="Pati A."/>
            <person name="Chen A."/>
            <person name="Palaniappan K."/>
            <person name="Land M."/>
            <person name="Hauser L."/>
            <person name="Brambilla E.M."/>
            <person name="Rohde M."/>
            <person name="Verbarg S."/>
            <person name="Goker M."/>
            <person name="Bristow J."/>
            <person name="Eisen J.A."/>
            <person name="Markowitz V."/>
            <person name="Hugenholtz P."/>
            <person name="Kyrpides N.C."/>
            <person name="Klenk H.P."/>
            <person name="Woyke T."/>
        </authorList>
    </citation>
    <scope>NUCLEOTIDE SEQUENCE [LARGE SCALE GENOMIC DNA]</scope>
    <source>
        <strain evidence="16">ATCC 27775 / DSM 1100 / LMG 10767 / O</strain>
    </source>
</reference>
<evidence type="ECO:0000256" key="12">
    <source>
        <dbReference type="SAM" id="Coils"/>
    </source>
</evidence>
<keyword evidence="4" id="KW-0699">rRNA-binding</keyword>
<reference key="2">
    <citation type="submission" date="2011-04" db="EMBL/GenBank/DDBJ databases">
        <title>Complete sequence of chromosome of Haliscomenobacter hydrossis DSM 1100.</title>
        <authorList>
            <consortium name="US DOE Joint Genome Institute (JGI-PGF)"/>
            <person name="Lucas S."/>
            <person name="Han J."/>
            <person name="Lapidus A."/>
            <person name="Bruce D."/>
            <person name="Goodwin L."/>
            <person name="Pitluck S."/>
            <person name="Peters L."/>
            <person name="Kyrpides N."/>
            <person name="Mavromatis K."/>
            <person name="Ivanova N."/>
            <person name="Ovchinnikova G."/>
            <person name="Pagani I."/>
            <person name="Daligault H."/>
            <person name="Detter J.C."/>
            <person name="Han C."/>
            <person name="Land M."/>
            <person name="Hauser L."/>
            <person name="Markowitz V."/>
            <person name="Cheng J.-F."/>
            <person name="Hugenholtz P."/>
            <person name="Woyke T."/>
            <person name="Wu D."/>
            <person name="Verbarg S."/>
            <person name="Frueling A."/>
            <person name="Brambilla E."/>
            <person name="Klenk H.-P."/>
            <person name="Eisen J.A."/>
        </authorList>
    </citation>
    <scope>NUCLEOTIDE SEQUENCE</scope>
    <source>
        <strain>DSM 1100</strain>
    </source>
</reference>
<dbReference type="GO" id="GO:0003677">
    <property type="term" value="F:DNA binding"/>
    <property type="evidence" value="ECO:0007669"/>
    <property type="project" value="InterPro"/>
</dbReference>
<dbReference type="InterPro" id="IPR003593">
    <property type="entry name" value="AAA+_ATPase"/>
</dbReference>
<dbReference type="EMBL" id="CP002691">
    <property type="protein sequence ID" value="AEE50324.1"/>
    <property type="molecule type" value="Genomic_DNA"/>
</dbReference>
<dbReference type="InterPro" id="IPR051309">
    <property type="entry name" value="ABCF_ATPase"/>
</dbReference>
<dbReference type="PROSITE" id="PS50893">
    <property type="entry name" value="ABC_TRANSPORTER_2"/>
    <property type="match status" value="2"/>
</dbReference>
<dbReference type="SMART" id="SM00382">
    <property type="entry name" value="AAA"/>
    <property type="match status" value="2"/>
</dbReference>
<dbReference type="RefSeq" id="WP_013764873.1">
    <property type="nucleotide sequence ID" value="NC_015510.1"/>
</dbReference>
<feature type="region of interest" description="Disordered" evidence="13">
    <location>
        <begin position="526"/>
        <end position="562"/>
    </location>
</feature>
<dbReference type="InterPro" id="IPR032524">
    <property type="entry name" value="ABC_tran_C"/>
</dbReference>